<accession>A0A3A5MUW4</accession>
<keyword evidence="4" id="KW-1185">Reference proteome</keyword>
<comment type="caution">
    <text evidence="3">The sequence shown here is derived from an EMBL/GenBank/DDBJ whole genome shotgun (WGS) entry which is preliminary data.</text>
</comment>
<dbReference type="InterPro" id="IPR023393">
    <property type="entry name" value="START-like_dom_sf"/>
</dbReference>
<dbReference type="OrthoDB" id="9803476at2"/>
<dbReference type="AlphaFoldDB" id="A0A3A5MUW4"/>
<name>A0A3A5MUW4_9MICO</name>
<dbReference type="RefSeq" id="WP_119972871.1">
    <property type="nucleotide sequence ID" value="NZ_JBHSQA010000008.1"/>
</dbReference>
<dbReference type="InterPro" id="IPR013538">
    <property type="entry name" value="ASHA1/2-like_C"/>
</dbReference>
<evidence type="ECO:0000313" key="3">
    <source>
        <dbReference type="EMBL" id="RJT89796.1"/>
    </source>
</evidence>
<dbReference type="CDD" id="cd08899">
    <property type="entry name" value="SRPBCC_CalC_Aha1-like_6"/>
    <property type="match status" value="1"/>
</dbReference>
<feature type="domain" description="Activator of Hsp90 ATPase homologue 1/2-like C-terminal" evidence="2">
    <location>
        <begin position="24"/>
        <end position="133"/>
    </location>
</feature>
<proteinExistence type="inferred from homology"/>
<evidence type="ECO:0000259" key="2">
    <source>
        <dbReference type="Pfam" id="PF08327"/>
    </source>
</evidence>
<dbReference type="SUPFAM" id="SSF55961">
    <property type="entry name" value="Bet v1-like"/>
    <property type="match status" value="1"/>
</dbReference>
<sequence length="178" mass="18655">MTTTTLIHRGERPAVRIECALSHAVERVWAALTVPAESARWFPSTLTVEPRVGGTVTFAGDPNTPDSAGTVLEYAAAQHLAFSWGTNELHFDLVAASPETCVLVLTDVLTHENEAARNAAGWDVCLAQLDVHLSGEEADGPHGSSAPSWQQAYDRCVAAGLPSGAPIPGGASRDSGLT</sequence>
<evidence type="ECO:0000313" key="4">
    <source>
        <dbReference type="Proteomes" id="UP000272015"/>
    </source>
</evidence>
<protein>
    <submittedName>
        <fullName evidence="3">SRPBCC family protein</fullName>
    </submittedName>
</protein>
<gene>
    <name evidence="3" type="ORF">D6T64_05520</name>
</gene>
<dbReference type="EMBL" id="QZVS01000068">
    <property type="protein sequence ID" value="RJT89796.1"/>
    <property type="molecule type" value="Genomic_DNA"/>
</dbReference>
<dbReference type="Gene3D" id="3.30.530.20">
    <property type="match status" value="1"/>
</dbReference>
<comment type="similarity">
    <text evidence="1">Belongs to the AHA1 family.</text>
</comment>
<reference evidence="3 4" key="1">
    <citation type="submission" date="2018-09" db="EMBL/GenBank/DDBJ databases">
        <title>Novel species of Cryobacterium.</title>
        <authorList>
            <person name="Liu Q."/>
            <person name="Xin Y.-H."/>
        </authorList>
    </citation>
    <scope>NUCLEOTIDE SEQUENCE [LARGE SCALE GENOMIC DNA]</scope>
    <source>
        <strain evidence="3 4">Hh39</strain>
    </source>
</reference>
<evidence type="ECO:0000256" key="1">
    <source>
        <dbReference type="ARBA" id="ARBA00006817"/>
    </source>
</evidence>
<dbReference type="Proteomes" id="UP000272015">
    <property type="component" value="Unassembled WGS sequence"/>
</dbReference>
<dbReference type="Pfam" id="PF08327">
    <property type="entry name" value="AHSA1"/>
    <property type="match status" value="1"/>
</dbReference>
<organism evidence="3 4">
    <name type="scientific">Cryobacterium melibiosiphilum</name>
    <dbReference type="NCBI Taxonomy" id="995039"/>
    <lineage>
        <taxon>Bacteria</taxon>
        <taxon>Bacillati</taxon>
        <taxon>Actinomycetota</taxon>
        <taxon>Actinomycetes</taxon>
        <taxon>Micrococcales</taxon>
        <taxon>Microbacteriaceae</taxon>
        <taxon>Cryobacterium</taxon>
    </lineage>
</organism>